<dbReference type="OrthoDB" id="9802815at2"/>
<sequence length="341" mass="38225">MKKENIRIVFMGTPEFAVESLKALVENGYNVVAVVTQPDKPVGRHQEKLQPSAVKQYALEHNLPVLQPVKMKDADFIEELRSYKADLQVVVAFRMLPEVVWGMPRLGTFNVHAALLPQYRGAAPINWAVINGETETGVTTFFLDKDIDTGRIILQKPFNVPDTADVEYVYDGLMCLGAETALETINLIASKLPEDNLDSIDFPSVLDEISVPQAYENIELKAAPKIFKETCEINWNQSAKKVYDFVRGLSPYPGTWSILRPVEDNGEKPLVMKVYKTAKTGSPSTGAPGSLVVEKNRLYVNTSDGLLELLDIQLSGKKRMDARSFLNGFKEIEKFRFRQNV</sequence>
<evidence type="ECO:0000256" key="3">
    <source>
        <dbReference type="ARBA" id="ARBA00012261"/>
    </source>
</evidence>
<feature type="domain" description="Formyl transferase N-terminal" evidence="9">
    <location>
        <begin position="7"/>
        <end position="173"/>
    </location>
</feature>
<dbReference type="InterPro" id="IPR005793">
    <property type="entry name" value="Formyl_trans_C"/>
</dbReference>
<proteinExistence type="inferred from homology"/>
<evidence type="ECO:0000256" key="6">
    <source>
        <dbReference type="ARBA" id="ARBA00022917"/>
    </source>
</evidence>
<dbReference type="NCBIfam" id="TIGR00460">
    <property type="entry name" value="fmt"/>
    <property type="match status" value="1"/>
</dbReference>
<keyword evidence="6 8" id="KW-0648">Protein biosynthesis</keyword>
<dbReference type="CDD" id="cd08646">
    <property type="entry name" value="FMT_core_Met-tRNA-FMT_N"/>
    <property type="match status" value="1"/>
</dbReference>
<evidence type="ECO:0000259" key="10">
    <source>
        <dbReference type="Pfam" id="PF02911"/>
    </source>
</evidence>
<evidence type="ECO:0000256" key="2">
    <source>
        <dbReference type="ARBA" id="ARBA00010699"/>
    </source>
</evidence>
<dbReference type="InterPro" id="IPR011034">
    <property type="entry name" value="Formyl_transferase-like_C_sf"/>
</dbReference>
<evidence type="ECO:0000256" key="5">
    <source>
        <dbReference type="ARBA" id="ARBA00022679"/>
    </source>
</evidence>
<evidence type="ECO:0000259" key="9">
    <source>
        <dbReference type="Pfam" id="PF00551"/>
    </source>
</evidence>
<dbReference type="GO" id="GO:0004479">
    <property type="term" value="F:methionyl-tRNA formyltransferase activity"/>
    <property type="evidence" value="ECO:0007669"/>
    <property type="project" value="UniProtKB-UniRule"/>
</dbReference>
<dbReference type="EMBL" id="CP012074">
    <property type="protein sequence ID" value="AKU68767.1"/>
    <property type="molecule type" value="Genomic_DNA"/>
</dbReference>
<dbReference type="InterPro" id="IPR041711">
    <property type="entry name" value="Met-tRNA-FMT_N"/>
</dbReference>
<dbReference type="InterPro" id="IPR044135">
    <property type="entry name" value="Met-tRNA-FMT_C"/>
</dbReference>
<name>A0A0K1NI41_9BACT</name>
<dbReference type="RefSeq" id="WP_025078956.1">
    <property type="nucleotide sequence ID" value="NZ_BAKO01000032.1"/>
</dbReference>
<evidence type="ECO:0000313" key="12">
    <source>
        <dbReference type="EMBL" id="QUB86395.1"/>
    </source>
</evidence>
<dbReference type="InterPro" id="IPR036477">
    <property type="entry name" value="Formyl_transf_N_sf"/>
</dbReference>
<dbReference type="AlphaFoldDB" id="A0A0K1NI41"/>
<dbReference type="InterPro" id="IPR002376">
    <property type="entry name" value="Formyl_transf_N"/>
</dbReference>
<dbReference type="Proteomes" id="UP000682005">
    <property type="component" value="Chromosome 1"/>
</dbReference>
<dbReference type="KEGG" id="pfus:ADJ77_02735"/>
<feature type="domain" description="Formyl transferase C-terminal" evidence="10">
    <location>
        <begin position="225"/>
        <end position="329"/>
    </location>
</feature>
<keyword evidence="14" id="KW-1185">Reference proteome</keyword>
<evidence type="ECO:0000256" key="1">
    <source>
        <dbReference type="ARBA" id="ARBA00002606"/>
    </source>
</evidence>
<organism evidence="11 13">
    <name type="scientific">Prevotella fusca JCM 17724</name>
    <dbReference type="NCBI Taxonomy" id="1236517"/>
    <lineage>
        <taxon>Bacteria</taxon>
        <taxon>Pseudomonadati</taxon>
        <taxon>Bacteroidota</taxon>
        <taxon>Bacteroidia</taxon>
        <taxon>Bacteroidales</taxon>
        <taxon>Prevotellaceae</taxon>
        <taxon>Prevotella</taxon>
    </lineage>
</organism>
<comment type="function">
    <text evidence="1 8">Attaches a formyl group to the free amino group of methionyl-tRNA(fMet). The formyl group appears to play a dual role in the initiator identity of N-formylmethionyl-tRNA by promoting its recognition by IF2 and preventing the misappropriation of this tRNA by the elongation apparatus.</text>
</comment>
<accession>A0A0K1NI41</accession>
<evidence type="ECO:0000256" key="4">
    <source>
        <dbReference type="ARBA" id="ARBA00016014"/>
    </source>
</evidence>
<evidence type="ECO:0000313" key="11">
    <source>
        <dbReference type="EMBL" id="AKU68767.1"/>
    </source>
</evidence>
<keyword evidence="5 8" id="KW-0808">Transferase</keyword>
<dbReference type="CDD" id="cd08704">
    <property type="entry name" value="Met_tRNA_FMT_C"/>
    <property type="match status" value="1"/>
</dbReference>
<dbReference type="EC" id="2.1.2.9" evidence="3 8"/>
<dbReference type="Gene3D" id="3.10.25.10">
    <property type="entry name" value="Formyl transferase, C-terminal domain"/>
    <property type="match status" value="1"/>
</dbReference>
<dbReference type="EMBL" id="CP072370">
    <property type="protein sequence ID" value="QUB86395.1"/>
    <property type="molecule type" value="Genomic_DNA"/>
</dbReference>
<dbReference type="PANTHER" id="PTHR11138">
    <property type="entry name" value="METHIONYL-TRNA FORMYLTRANSFERASE"/>
    <property type="match status" value="1"/>
</dbReference>
<comment type="caution">
    <text evidence="8">Lacks conserved residue(s) required for the propagation of feature annotation.</text>
</comment>
<comment type="catalytic activity">
    <reaction evidence="7 8">
        <text>L-methionyl-tRNA(fMet) + (6R)-10-formyltetrahydrofolate = N-formyl-L-methionyl-tRNA(fMet) + (6S)-5,6,7,8-tetrahydrofolate + H(+)</text>
        <dbReference type="Rhea" id="RHEA:24380"/>
        <dbReference type="Rhea" id="RHEA-COMP:9952"/>
        <dbReference type="Rhea" id="RHEA-COMP:9953"/>
        <dbReference type="ChEBI" id="CHEBI:15378"/>
        <dbReference type="ChEBI" id="CHEBI:57453"/>
        <dbReference type="ChEBI" id="CHEBI:78530"/>
        <dbReference type="ChEBI" id="CHEBI:78844"/>
        <dbReference type="ChEBI" id="CHEBI:195366"/>
        <dbReference type="EC" id="2.1.2.9"/>
    </reaction>
</comment>
<protein>
    <recommendedName>
        <fullName evidence="4 8">Methionyl-tRNA formyltransferase</fullName>
        <ecNumber evidence="3 8">2.1.2.9</ecNumber>
    </recommendedName>
</protein>
<dbReference type="Proteomes" id="UP000060345">
    <property type="component" value="Chromosome 1"/>
</dbReference>
<dbReference type="SUPFAM" id="SSF50486">
    <property type="entry name" value="FMT C-terminal domain-like"/>
    <property type="match status" value="1"/>
</dbReference>
<reference evidence="12 14" key="2">
    <citation type="submission" date="2021-03" db="EMBL/GenBank/DDBJ databases">
        <title>Human Oral Microbial Genomes.</title>
        <authorList>
            <person name="Johnston C.D."/>
            <person name="Chen T."/>
            <person name="Dewhirst F.E."/>
        </authorList>
    </citation>
    <scope>NUCLEOTIDE SEQUENCE [LARGE SCALE GENOMIC DNA]</scope>
    <source>
        <strain evidence="12 14">W1435</strain>
    </source>
</reference>
<gene>
    <name evidence="8 12" type="primary">fmt</name>
    <name evidence="11" type="ORF">ADJ77_02735</name>
    <name evidence="12" type="ORF">J5A51_09875</name>
</gene>
<dbReference type="Pfam" id="PF02911">
    <property type="entry name" value="Formyl_trans_C"/>
    <property type="match status" value="1"/>
</dbReference>
<evidence type="ECO:0000256" key="7">
    <source>
        <dbReference type="ARBA" id="ARBA00048558"/>
    </source>
</evidence>
<dbReference type="Pfam" id="PF00551">
    <property type="entry name" value="Formyl_trans_N"/>
    <property type="match status" value="1"/>
</dbReference>
<dbReference type="InterPro" id="IPR037022">
    <property type="entry name" value="Formyl_trans_C_sf"/>
</dbReference>
<dbReference type="STRING" id="1236517.ADJ77_02735"/>
<dbReference type="eggNOG" id="COG0223">
    <property type="taxonomic scope" value="Bacteria"/>
</dbReference>
<dbReference type="PANTHER" id="PTHR11138:SF5">
    <property type="entry name" value="METHIONYL-TRNA FORMYLTRANSFERASE, MITOCHONDRIAL"/>
    <property type="match status" value="1"/>
</dbReference>
<comment type="similarity">
    <text evidence="2 8">Belongs to the Fmt family.</text>
</comment>
<dbReference type="SUPFAM" id="SSF53328">
    <property type="entry name" value="Formyltransferase"/>
    <property type="match status" value="1"/>
</dbReference>
<evidence type="ECO:0000256" key="8">
    <source>
        <dbReference type="HAMAP-Rule" id="MF_00182"/>
    </source>
</evidence>
<evidence type="ECO:0000313" key="14">
    <source>
        <dbReference type="Proteomes" id="UP000682005"/>
    </source>
</evidence>
<reference evidence="11 13" key="1">
    <citation type="submission" date="2015-07" db="EMBL/GenBank/DDBJ databases">
        <authorList>
            <person name="Noorani M."/>
        </authorList>
    </citation>
    <scope>NUCLEOTIDE SEQUENCE [LARGE SCALE GENOMIC DNA]</scope>
    <source>
        <strain evidence="11 13">W1435</strain>
    </source>
</reference>
<dbReference type="Gene3D" id="3.40.50.170">
    <property type="entry name" value="Formyl transferase, N-terminal domain"/>
    <property type="match status" value="1"/>
</dbReference>
<dbReference type="InterPro" id="IPR005794">
    <property type="entry name" value="Fmt"/>
</dbReference>
<dbReference type="HAMAP" id="MF_00182">
    <property type="entry name" value="Formyl_trans"/>
    <property type="match status" value="1"/>
</dbReference>
<evidence type="ECO:0000313" key="13">
    <source>
        <dbReference type="Proteomes" id="UP000060345"/>
    </source>
</evidence>
<dbReference type="GO" id="GO:0005829">
    <property type="term" value="C:cytosol"/>
    <property type="evidence" value="ECO:0007669"/>
    <property type="project" value="TreeGrafter"/>
</dbReference>